<dbReference type="EMBL" id="JTJO01000028">
    <property type="protein sequence ID" value="OBW98669.1"/>
    <property type="molecule type" value="Genomic_DNA"/>
</dbReference>
<accession>A0A1A7PBW9</accession>
<gene>
    <name evidence="1" type="ORF">QV03_06125</name>
</gene>
<evidence type="ECO:0000313" key="2">
    <source>
        <dbReference type="Proteomes" id="UP000092643"/>
    </source>
</evidence>
<protein>
    <submittedName>
        <fullName evidence="1">Uncharacterized protein</fullName>
    </submittedName>
</protein>
<proteinExistence type="predicted"/>
<sequence length="101" mass="11031">MSTGFLQRLIEYRMNFSINTDDLSREATRVEAVIEQNGFTCRVYTENRAVSMGATLLSGIGGVIGAAAAIGIAAHNLATYNPDFEIGKNLIDKKINVTYKK</sequence>
<dbReference type="Proteomes" id="UP000092643">
    <property type="component" value="Unassembled WGS sequence"/>
</dbReference>
<organism evidence="1 2">
    <name type="scientific">Gallibacterium anatis</name>
    <dbReference type="NCBI Taxonomy" id="750"/>
    <lineage>
        <taxon>Bacteria</taxon>
        <taxon>Pseudomonadati</taxon>
        <taxon>Pseudomonadota</taxon>
        <taxon>Gammaproteobacteria</taxon>
        <taxon>Pasteurellales</taxon>
        <taxon>Pasteurellaceae</taxon>
        <taxon>Gallibacterium</taxon>
    </lineage>
</organism>
<name>A0A1A7PBW9_9PAST</name>
<reference evidence="1 2" key="1">
    <citation type="submission" date="2014-11" db="EMBL/GenBank/DDBJ databases">
        <title>Pan-genome of Gallibacterium spp.</title>
        <authorList>
            <person name="Kudirkiene E."/>
            <person name="Bojesen A.M."/>
        </authorList>
    </citation>
    <scope>NUCLEOTIDE SEQUENCE [LARGE SCALE GENOMIC DNA]</scope>
    <source>
        <strain evidence="1 2">F 279</strain>
    </source>
</reference>
<comment type="caution">
    <text evidence="1">The sequence shown here is derived from an EMBL/GenBank/DDBJ whole genome shotgun (WGS) entry which is preliminary data.</text>
</comment>
<dbReference type="AlphaFoldDB" id="A0A1A7PBW9"/>
<evidence type="ECO:0000313" key="1">
    <source>
        <dbReference type="EMBL" id="OBW98669.1"/>
    </source>
</evidence>